<dbReference type="Proteomes" id="UP000295680">
    <property type="component" value="Unassembled WGS sequence"/>
</dbReference>
<gene>
    <name evidence="8" type="ORF">EV192_108442</name>
</gene>
<dbReference type="InterPro" id="IPR008928">
    <property type="entry name" value="6-hairpin_glycosidase_sf"/>
</dbReference>
<comment type="caution">
    <text evidence="8">The sequence shown here is derived from an EMBL/GenBank/DDBJ whole genome shotgun (WGS) entry which is preliminary data.</text>
</comment>
<dbReference type="InterPro" id="IPR008979">
    <property type="entry name" value="Galactose-bd-like_sf"/>
</dbReference>
<dbReference type="Gene3D" id="2.60.420.10">
    <property type="entry name" value="Maltose phosphorylase, domain 3"/>
    <property type="match status" value="1"/>
</dbReference>
<feature type="domain" description="Alpha-L-rhamnosidase C-terminal" evidence="7">
    <location>
        <begin position="940"/>
        <end position="1006"/>
    </location>
</feature>
<evidence type="ECO:0000256" key="3">
    <source>
        <dbReference type="ARBA" id="ARBA00022801"/>
    </source>
</evidence>
<dbReference type="InterPro" id="IPR013737">
    <property type="entry name" value="Bac_rhamnosid_N"/>
</dbReference>
<feature type="domain" description="Alpha-L-rhamnosidase concanavalin-like" evidence="4">
    <location>
        <begin position="502"/>
        <end position="597"/>
    </location>
</feature>
<dbReference type="InterPro" id="IPR035398">
    <property type="entry name" value="Bac_rhamnosid_C"/>
</dbReference>
<evidence type="ECO:0000313" key="9">
    <source>
        <dbReference type="Proteomes" id="UP000295680"/>
    </source>
</evidence>
<dbReference type="Gene3D" id="1.50.10.10">
    <property type="match status" value="1"/>
</dbReference>
<dbReference type="Pfam" id="PF17389">
    <property type="entry name" value="Bac_rhamnosid6H"/>
    <property type="match status" value="1"/>
</dbReference>
<protein>
    <recommendedName>
        <fullName evidence="2">alpha-L-rhamnosidase</fullName>
        <ecNumber evidence="2">3.2.1.40</ecNumber>
    </recommendedName>
</protein>
<dbReference type="Pfam" id="PF25788">
    <property type="entry name" value="Ig_Rha78A_N"/>
    <property type="match status" value="1"/>
</dbReference>
<evidence type="ECO:0000256" key="2">
    <source>
        <dbReference type="ARBA" id="ARBA00012652"/>
    </source>
</evidence>
<proteinExistence type="predicted"/>
<name>A0A4R2J8Z2_9PSEU</name>
<organism evidence="8 9">
    <name type="scientific">Actinocrispum wychmicini</name>
    <dbReference type="NCBI Taxonomy" id="1213861"/>
    <lineage>
        <taxon>Bacteria</taxon>
        <taxon>Bacillati</taxon>
        <taxon>Actinomycetota</taxon>
        <taxon>Actinomycetes</taxon>
        <taxon>Pseudonocardiales</taxon>
        <taxon>Pseudonocardiaceae</taxon>
        <taxon>Actinocrispum</taxon>
    </lineage>
</organism>
<evidence type="ECO:0000313" key="8">
    <source>
        <dbReference type="EMBL" id="TCO55154.1"/>
    </source>
</evidence>
<accession>A0A4R2J8Z2</accession>
<feature type="domain" description="Alpha-L-rhamnosidase six-hairpin glycosidase" evidence="6">
    <location>
        <begin position="604"/>
        <end position="938"/>
    </location>
</feature>
<evidence type="ECO:0000259" key="5">
    <source>
        <dbReference type="Pfam" id="PF08531"/>
    </source>
</evidence>
<dbReference type="InterPro" id="IPR035396">
    <property type="entry name" value="Bac_rhamnosid6H"/>
</dbReference>
<feature type="domain" description="Bacterial alpha-L-rhamnosidase N-terminal" evidence="5">
    <location>
        <begin position="335"/>
        <end position="494"/>
    </location>
</feature>
<dbReference type="GO" id="GO:0030596">
    <property type="term" value="F:alpha-L-rhamnosidase activity"/>
    <property type="evidence" value="ECO:0007669"/>
    <property type="project" value="UniProtKB-EC"/>
</dbReference>
<dbReference type="Pfam" id="PF08531">
    <property type="entry name" value="Bac_rhamnosid_N"/>
    <property type="match status" value="1"/>
</dbReference>
<dbReference type="InterPro" id="IPR016007">
    <property type="entry name" value="Alpha_rhamnosid"/>
</dbReference>
<evidence type="ECO:0000259" key="7">
    <source>
        <dbReference type="Pfam" id="PF17390"/>
    </source>
</evidence>
<dbReference type="EMBL" id="SLWS01000008">
    <property type="protein sequence ID" value="TCO55154.1"/>
    <property type="molecule type" value="Genomic_DNA"/>
</dbReference>
<sequence length="1041" mass="112876">MGENVSRRLFLQGAAVTTGMMALPPGPADAAGGGALSVGRTTVEYADAPLGTDALNPRLSWVLGASENGQHQTAYQVRVNGVWDSGKVTSDRSVAVPYAGPPLRPRTRYSWQVRVWDAQDQPSDWSAVRWWETGFLGGAWQARWIGAPAATAPPTVDGASWIWSLDGTVDSAPVGPRWFRAAVDVPGQVTSAKIVATADDDFTLYVGGQQVLFAPEATDSWRTGLVADVTHLVSGRVVVAAVATNRGTAHPGNPAGLLVRLVVNGQTTLVTGDGWRVTATEQTGWQQPGFDDSRWDRAAVLAPYGGGLWGANVSVPTPEAPAPLLRKDFTLTRPVVTARLYISGLAYYDVVVNGTRVGSQVLDPGFTDYDKTVLYATHDLSRLLKPGGNRIDVTLGRGFYGLTTPNVWNWQNASWHGEPRLLAQVEVDHTDRSHTTVATGPDWLLADSPTVTNSIYAGETYDARVTPTWRPAQVVDPPQGTLRGQQHEPIEVVEDVTPAVTELSPGVWVADMGRTMAGWSKVTVRAPAGTVIRLQHGEKLKADGSVQWEGSHVSGRYQTDEYICAGTGAETWEPRFSYKGFRYVQVTGARPEALVGRVVHTNVPQTGTFRCSEPFYEQLDRAMRRTILNNLHGIPTDTPMYEKNGWTGDAQLGLPTMMFAYGVPRFVTKWLNDIRDCQTSAGQLPVIVPSGGWGYNELGPSPEWTTVYPFALREMYRIYGDDKLAAEHWDTVVRYLDWEIARLRDGLALTELGDYLSPGTGGNPPEDTRLTATAYLHRALTAIAELGDVLGHNEVSARYRAVADRCRDRLNVAFLKDGHYQTAKDPGYRQTSNAVPLAFGLVPPGSVASVVDSLLADISARGNHLNTGCLGTSVLLPVLTANGHADVAHAIATQRTFPSWGFWFDNGADTMWEMWPTDSRSRDHYFEGTVVQWLYENVAGLRPGDAGYQRFTVRPDARVGVSWAQAAISTVRGAASVAWNMVGSTMHLTVGVPVGCAAEVFVPGSSVTAPPGVRFVRAEAGFQVHLAPAGQWTFTGDLDHP</sequence>
<dbReference type="InterPro" id="IPR008902">
    <property type="entry name" value="Rhamnosid_concanavalin"/>
</dbReference>
<dbReference type="Gene3D" id="2.60.40.10">
    <property type="entry name" value="Immunoglobulins"/>
    <property type="match status" value="1"/>
</dbReference>
<dbReference type="SUPFAM" id="SSF49785">
    <property type="entry name" value="Galactose-binding domain-like"/>
    <property type="match status" value="1"/>
</dbReference>
<keyword evidence="9" id="KW-1185">Reference proteome</keyword>
<dbReference type="Pfam" id="PF17390">
    <property type="entry name" value="Bac_rhamnosid_C"/>
    <property type="match status" value="1"/>
</dbReference>
<dbReference type="PIRSF" id="PIRSF010631">
    <property type="entry name" value="A-rhamnsds"/>
    <property type="match status" value="1"/>
</dbReference>
<dbReference type="Gene3D" id="2.60.120.260">
    <property type="entry name" value="Galactose-binding domain-like"/>
    <property type="match status" value="3"/>
</dbReference>
<dbReference type="GO" id="GO:0005975">
    <property type="term" value="P:carbohydrate metabolic process"/>
    <property type="evidence" value="ECO:0007669"/>
    <property type="project" value="InterPro"/>
</dbReference>
<comment type="catalytic activity">
    <reaction evidence="1">
        <text>Hydrolysis of terminal non-reducing alpha-L-rhamnose residues in alpha-L-rhamnosides.</text>
        <dbReference type="EC" id="3.2.1.40"/>
    </reaction>
</comment>
<dbReference type="SUPFAM" id="SSF48208">
    <property type="entry name" value="Six-hairpin glycosidases"/>
    <property type="match status" value="1"/>
</dbReference>
<dbReference type="InterPro" id="IPR013783">
    <property type="entry name" value="Ig-like_fold"/>
</dbReference>
<dbReference type="InterPro" id="IPR012341">
    <property type="entry name" value="6hp_glycosidase-like_sf"/>
</dbReference>
<dbReference type="PROSITE" id="PS51318">
    <property type="entry name" value="TAT"/>
    <property type="match status" value="1"/>
</dbReference>
<evidence type="ECO:0000256" key="1">
    <source>
        <dbReference type="ARBA" id="ARBA00001445"/>
    </source>
</evidence>
<dbReference type="InterPro" id="IPR006311">
    <property type="entry name" value="TAT_signal"/>
</dbReference>
<dbReference type="AlphaFoldDB" id="A0A4R2J8Z2"/>
<evidence type="ECO:0000259" key="4">
    <source>
        <dbReference type="Pfam" id="PF05592"/>
    </source>
</evidence>
<dbReference type="Pfam" id="PF05592">
    <property type="entry name" value="Bac_rhamnosid"/>
    <property type="match status" value="1"/>
</dbReference>
<dbReference type="PANTHER" id="PTHR33307">
    <property type="entry name" value="ALPHA-RHAMNOSIDASE (EUROFUNG)"/>
    <property type="match status" value="1"/>
</dbReference>
<dbReference type="EC" id="3.2.1.40" evidence="2"/>
<dbReference type="OrthoDB" id="9761045at2"/>
<keyword evidence="3" id="KW-0378">Hydrolase</keyword>
<reference evidence="8 9" key="1">
    <citation type="submission" date="2019-03" db="EMBL/GenBank/DDBJ databases">
        <title>Genomic Encyclopedia of Type Strains, Phase IV (KMG-IV): sequencing the most valuable type-strain genomes for metagenomic binning, comparative biology and taxonomic classification.</title>
        <authorList>
            <person name="Goeker M."/>
        </authorList>
    </citation>
    <scope>NUCLEOTIDE SEQUENCE [LARGE SCALE GENOMIC DNA]</scope>
    <source>
        <strain evidence="8 9">DSM 45934</strain>
    </source>
</reference>
<evidence type="ECO:0000259" key="6">
    <source>
        <dbReference type="Pfam" id="PF17389"/>
    </source>
</evidence>
<dbReference type="PANTHER" id="PTHR33307:SF6">
    <property type="entry name" value="ALPHA-RHAMNOSIDASE (EUROFUNG)-RELATED"/>
    <property type="match status" value="1"/>
</dbReference>